<keyword evidence="2" id="KW-1185">Reference proteome</keyword>
<dbReference type="RefSeq" id="WP_068606077.1">
    <property type="nucleotide sequence ID" value="NZ_CP011388.1"/>
</dbReference>
<reference evidence="1 2" key="1">
    <citation type="submission" date="2015-01" db="EMBL/GenBank/DDBJ databases">
        <title>Paenibacillus swuensis/DY6/whole genome sequencing.</title>
        <authorList>
            <person name="Kim M.K."/>
            <person name="Srinivasan S."/>
            <person name="Lee J.-J."/>
        </authorList>
    </citation>
    <scope>NUCLEOTIDE SEQUENCE [LARGE SCALE GENOMIC DNA]</scope>
    <source>
        <strain evidence="1 2">DY6</strain>
    </source>
</reference>
<accession>A0A172TIA9</accession>
<name>A0A172TIA9_9BACL</name>
<dbReference type="OrthoDB" id="2643630at2"/>
<proteinExistence type="predicted"/>
<dbReference type="AlphaFoldDB" id="A0A172TIA9"/>
<evidence type="ECO:0000313" key="2">
    <source>
        <dbReference type="Proteomes" id="UP000076927"/>
    </source>
</evidence>
<dbReference type="EMBL" id="CP011388">
    <property type="protein sequence ID" value="ANE46523.1"/>
    <property type="molecule type" value="Genomic_DNA"/>
</dbReference>
<gene>
    <name evidence="1" type="ORF">SY83_09795</name>
</gene>
<dbReference type="Proteomes" id="UP000076927">
    <property type="component" value="Chromosome"/>
</dbReference>
<organism evidence="1 2">
    <name type="scientific">Paenibacillus swuensis</name>
    <dbReference type="NCBI Taxonomy" id="1178515"/>
    <lineage>
        <taxon>Bacteria</taxon>
        <taxon>Bacillati</taxon>
        <taxon>Bacillota</taxon>
        <taxon>Bacilli</taxon>
        <taxon>Bacillales</taxon>
        <taxon>Paenibacillaceae</taxon>
        <taxon>Paenibacillus</taxon>
    </lineage>
</organism>
<sequence>MSSKFYDRHFSVSGLKEVVQFDRHWTRSFVNGRAIYVAKKNNASLTLYRKVKNSLSPIIIQRFKKGSRVVVDDAAFHVPPHTTEVL</sequence>
<dbReference type="KEGG" id="pswu:SY83_09795"/>
<protein>
    <recommendedName>
        <fullName evidence="3">Transposase</fullName>
    </recommendedName>
</protein>
<dbReference type="PATRIC" id="fig|1178515.4.peg.1960"/>
<evidence type="ECO:0008006" key="3">
    <source>
        <dbReference type="Google" id="ProtNLM"/>
    </source>
</evidence>
<dbReference type="STRING" id="1178515.SY83_09795"/>
<evidence type="ECO:0000313" key="1">
    <source>
        <dbReference type="EMBL" id="ANE46523.1"/>
    </source>
</evidence>